<protein>
    <submittedName>
        <fullName evidence="2">Uncharacterized protein</fullName>
    </submittedName>
</protein>
<name>A0A6J7ZYE5_MYTCO</name>
<keyword evidence="1" id="KW-0040">ANK repeat</keyword>
<dbReference type="AlphaFoldDB" id="A0A6J7ZYE5"/>
<dbReference type="SUPFAM" id="SSF48403">
    <property type="entry name" value="Ankyrin repeat"/>
    <property type="match status" value="1"/>
</dbReference>
<dbReference type="EMBL" id="CACVKT020000259">
    <property type="protein sequence ID" value="CAC5357844.1"/>
    <property type="molecule type" value="Genomic_DNA"/>
</dbReference>
<gene>
    <name evidence="2" type="ORF">MCOR_1336</name>
</gene>
<dbReference type="InterPro" id="IPR036770">
    <property type="entry name" value="Ankyrin_rpt-contain_sf"/>
</dbReference>
<organism evidence="2 3">
    <name type="scientific">Mytilus coruscus</name>
    <name type="common">Sea mussel</name>
    <dbReference type="NCBI Taxonomy" id="42192"/>
    <lineage>
        <taxon>Eukaryota</taxon>
        <taxon>Metazoa</taxon>
        <taxon>Spiralia</taxon>
        <taxon>Lophotrochozoa</taxon>
        <taxon>Mollusca</taxon>
        <taxon>Bivalvia</taxon>
        <taxon>Autobranchia</taxon>
        <taxon>Pteriomorphia</taxon>
        <taxon>Mytilida</taxon>
        <taxon>Mytiloidea</taxon>
        <taxon>Mytilidae</taxon>
        <taxon>Mytilinae</taxon>
        <taxon>Mytilus</taxon>
    </lineage>
</organism>
<dbReference type="SMART" id="SM00248">
    <property type="entry name" value="ANK"/>
    <property type="match status" value="4"/>
</dbReference>
<dbReference type="PROSITE" id="PS50088">
    <property type="entry name" value="ANK_REPEAT"/>
    <property type="match status" value="1"/>
</dbReference>
<accession>A0A6J7ZYE5</accession>
<dbReference type="InterPro" id="IPR002110">
    <property type="entry name" value="Ankyrin_rpt"/>
</dbReference>
<evidence type="ECO:0000313" key="2">
    <source>
        <dbReference type="EMBL" id="CAC5357844.1"/>
    </source>
</evidence>
<keyword evidence="3" id="KW-1185">Reference proteome</keyword>
<dbReference type="Proteomes" id="UP000507470">
    <property type="component" value="Unassembled WGS sequence"/>
</dbReference>
<sequence>MIHKLLDANASINLTSTVYGQGVQNLLGKTSIERLEHVAPVHLACLFNNEDIVSVLLNRNADCTLRLKFLHKSSKPELQYKELSPVYISVLSNNNSMLTMLLNNSLHPVCFREVSVFCNTLIEKNHFACNDETKYQIKLNLTPFQVALIFGFAKLVNIFLYYGLADVNGKFIVTSSVLSSVSGNHSSIIEVGKKYNIQGEDCKTEVTPLLYATLTNNCGLINILLENHAVATDTANISLLDII</sequence>
<dbReference type="Gene3D" id="1.25.40.20">
    <property type="entry name" value="Ankyrin repeat-containing domain"/>
    <property type="match status" value="1"/>
</dbReference>
<evidence type="ECO:0000313" key="3">
    <source>
        <dbReference type="Proteomes" id="UP000507470"/>
    </source>
</evidence>
<reference evidence="2 3" key="1">
    <citation type="submission" date="2020-06" db="EMBL/GenBank/DDBJ databases">
        <authorList>
            <person name="Li R."/>
            <person name="Bekaert M."/>
        </authorList>
    </citation>
    <scope>NUCLEOTIDE SEQUENCE [LARGE SCALE GENOMIC DNA]</scope>
    <source>
        <strain evidence="3">wild</strain>
    </source>
</reference>
<proteinExistence type="predicted"/>
<feature type="repeat" description="ANK" evidence="1">
    <location>
        <begin position="36"/>
        <end position="68"/>
    </location>
</feature>
<evidence type="ECO:0000256" key="1">
    <source>
        <dbReference type="PROSITE-ProRule" id="PRU00023"/>
    </source>
</evidence>
<dbReference type="Pfam" id="PF00023">
    <property type="entry name" value="Ank"/>
    <property type="match status" value="1"/>
</dbReference>